<protein>
    <submittedName>
        <fullName evidence="1">Uncharacterized protein</fullName>
    </submittedName>
</protein>
<dbReference type="AlphaFoldDB" id="A0A6V7NF54"/>
<name>A0A6V7NF54_ANACO</name>
<accession>A0A6V7NF54</accession>
<gene>
    <name evidence="1" type="ORF">CB5_LOCUS338</name>
</gene>
<organism evidence="1">
    <name type="scientific">Ananas comosus var. bracteatus</name>
    <name type="common">red pineapple</name>
    <dbReference type="NCBI Taxonomy" id="296719"/>
    <lineage>
        <taxon>Eukaryota</taxon>
        <taxon>Viridiplantae</taxon>
        <taxon>Streptophyta</taxon>
        <taxon>Embryophyta</taxon>
        <taxon>Tracheophyta</taxon>
        <taxon>Spermatophyta</taxon>
        <taxon>Magnoliopsida</taxon>
        <taxon>Liliopsida</taxon>
        <taxon>Poales</taxon>
        <taxon>Bromeliaceae</taxon>
        <taxon>Bromelioideae</taxon>
        <taxon>Ananas</taxon>
    </lineage>
</organism>
<reference evidence="1" key="1">
    <citation type="submission" date="2020-07" db="EMBL/GenBank/DDBJ databases">
        <authorList>
            <person name="Lin J."/>
        </authorList>
    </citation>
    <scope>NUCLEOTIDE SEQUENCE</scope>
</reference>
<dbReference type="EMBL" id="LR862129">
    <property type="protein sequence ID" value="CAD1817127.1"/>
    <property type="molecule type" value="Genomic_DNA"/>
</dbReference>
<proteinExistence type="predicted"/>
<evidence type="ECO:0000313" key="1">
    <source>
        <dbReference type="EMBL" id="CAD1817127.1"/>
    </source>
</evidence>
<sequence>MGPSKNHSVHCPVWAALALRDRSPRHLGPVSQFVRKTSVGEPVSPRQGLVSRTLLAKHALGNRSLPARDRLPQACRSTTLRGPVSPIRDRFPRVKILRTKSKL</sequence>